<feature type="transmembrane region" description="Helical" evidence="10">
    <location>
        <begin position="229"/>
        <end position="251"/>
    </location>
</feature>
<evidence type="ECO:0000256" key="10">
    <source>
        <dbReference type="RuleBase" id="RU079119"/>
    </source>
</evidence>
<evidence type="ECO:0000256" key="2">
    <source>
        <dbReference type="ARBA" id="ARBA00022679"/>
    </source>
</evidence>
<evidence type="ECO:0000313" key="13">
    <source>
        <dbReference type="EMBL" id="WFD46282.1"/>
    </source>
</evidence>
<keyword evidence="8 10" id="KW-0012">Acyltransferase</keyword>
<comment type="catalytic activity">
    <reaction evidence="9 10">
        <text>L-cysteinyl-[protein] + hexadecanoyl-CoA = S-hexadecanoyl-L-cysteinyl-[protein] + CoA</text>
        <dbReference type="Rhea" id="RHEA:36683"/>
        <dbReference type="Rhea" id="RHEA-COMP:10131"/>
        <dbReference type="Rhea" id="RHEA-COMP:11032"/>
        <dbReference type="ChEBI" id="CHEBI:29950"/>
        <dbReference type="ChEBI" id="CHEBI:57287"/>
        <dbReference type="ChEBI" id="CHEBI:57379"/>
        <dbReference type="ChEBI" id="CHEBI:74151"/>
        <dbReference type="EC" id="2.3.1.225"/>
    </reaction>
</comment>
<evidence type="ECO:0000256" key="9">
    <source>
        <dbReference type="ARBA" id="ARBA00048048"/>
    </source>
</evidence>
<reference evidence="13 14" key="1">
    <citation type="journal article" date="2020" name="Elife">
        <title>Loss of centromere function drives karyotype evolution in closely related Malassezia species.</title>
        <authorList>
            <person name="Sankaranarayanan S.R."/>
            <person name="Ianiri G."/>
            <person name="Coelho M.A."/>
            <person name="Reza M.H."/>
            <person name="Thimmappa B.C."/>
            <person name="Ganguly P."/>
            <person name="Vadnala R.N."/>
            <person name="Sun S."/>
            <person name="Siddharthan R."/>
            <person name="Tellgren-Roth C."/>
            <person name="Dawson T.L."/>
            <person name="Heitman J."/>
            <person name="Sanyal K."/>
        </authorList>
    </citation>
    <scope>NUCLEOTIDE SEQUENCE [LARGE SCALE GENOMIC DNA]</scope>
    <source>
        <strain evidence="13">CBS14141</strain>
    </source>
</reference>
<sequence>MAGETPRVPARAPHGAHDSDTDDDDEQAGEMLDLLDIPSSQKARPRAVLSPTEGLWITGVVLLMVFLHIMPQVFIMLPYYRATRSFTFQQLLRALVPYNVLIAYMYLTYYLCVTSDAGGVPYGWSPDEAMAEHGVELTSEHRRFCHKCDAFKPPRAHHCKQCKRCVLRMDHHCPWIGNCVGIHNHAAFMRFLVAVSVAGAYLLSMISLRVGDWWNMDWYLSPPSNSETVMIVLTYIMGTPPIALTSLMMWYQLYLLTINTTTIETHEQDRVTRQIRRGQIPFFEFPFDVGLWRNMTDVMGPNILLWLWPFSQTEQDGLLYPVSQPYPEAQFLWPPYDRRAKQRRRRPLPESAFTYGEEQLNPDLQPSHAAVELGRRTQYAVNGSIGVDEDDYDDYDDDGQEHNRVRIRRGSEGIEIRPPQYSRMLYEMQQEYRHLHPEAFADEASEPIDADADTDELSPGTPAPKIVDIQASDTTESEEGIPLGHLVRRHLASNAHGQEEMHTT</sequence>
<keyword evidence="3 10" id="KW-0812">Transmembrane</keyword>
<protein>
    <recommendedName>
        <fullName evidence="10">Palmitoyltransferase</fullName>
        <ecNumber evidence="10">2.3.1.225</ecNumber>
    </recommendedName>
</protein>
<evidence type="ECO:0000256" key="1">
    <source>
        <dbReference type="ARBA" id="ARBA00004141"/>
    </source>
</evidence>
<feature type="transmembrane region" description="Helical" evidence="10">
    <location>
        <begin position="91"/>
        <end position="111"/>
    </location>
</feature>
<dbReference type="EMBL" id="CP046234">
    <property type="protein sequence ID" value="WFD46282.1"/>
    <property type="molecule type" value="Genomic_DNA"/>
</dbReference>
<feature type="region of interest" description="Disordered" evidence="11">
    <location>
        <begin position="1"/>
        <end position="27"/>
    </location>
</feature>
<name>A0ABY8EL15_MALFU</name>
<dbReference type="InterPro" id="IPR039859">
    <property type="entry name" value="PFA4/ZDH16/20/ERF2-like"/>
</dbReference>
<keyword evidence="14" id="KW-1185">Reference proteome</keyword>
<dbReference type="GO" id="GO:0019706">
    <property type="term" value="F:protein-cysteine S-palmitoyltransferase activity"/>
    <property type="evidence" value="ECO:0007669"/>
    <property type="project" value="UniProtKB-EC"/>
</dbReference>
<dbReference type="PANTHER" id="PTHR12246">
    <property type="entry name" value="PALMITOYLTRANSFERASE ZDHHC16"/>
    <property type="match status" value="1"/>
</dbReference>
<keyword evidence="7" id="KW-0449">Lipoprotein</keyword>
<comment type="domain">
    <text evidence="10">The DHHC domain is required for palmitoyltransferase activity.</text>
</comment>
<feature type="transmembrane region" description="Helical" evidence="10">
    <location>
        <begin position="187"/>
        <end position="208"/>
    </location>
</feature>
<dbReference type="PROSITE" id="PS50216">
    <property type="entry name" value="DHHC"/>
    <property type="match status" value="1"/>
</dbReference>
<evidence type="ECO:0000259" key="12">
    <source>
        <dbReference type="Pfam" id="PF01529"/>
    </source>
</evidence>
<dbReference type="Pfam" id="PF01529">
    <property type="entry name" value="DHHC"/>
    <property type="match status" value="1"/>
</dbReference>
<evidence type="ECO:0000256" key="6">
    <source>
        <dbReference type="ARBA" id="ARBA00023139"/>
    </source>
</evidence>
<feature type="region of interest" description="Disordered" evidence="11">
    <location>
        <begin position="450"/>
        <end position="504"/>
    </location>
</feature>
<feature type="transmembrane region" description="Helical" evidence="10">
    <location>
        <begin position="55"/>
        <end position="79"/>
    </location>
</feature>
<evidence type="ECO:0000256" key="7">
    <source>
        <dbReference type="ARBA" id="ARBA00023288"/>
    </source>
</evidence>
<accession>A0ABY8EL15</accession>
<gene>
    <name evidence="13" type="primary">PFA4</name>
    <name evidence="13" type="ORF">GLX27_000916</name>
</gene>
<keyword evidence="6" id="KW-0564">Palmitate</keyword>
<feature type="domain" description="Palmitoyltransferase DHHC" evidence="12">
    <location>
        <begin position="140"/>
        <end position="268"/>
    </location>
</feature>
<keyword evidence="2 10" id="KW-0808">Transferase</keyword>
<dbReference type="InterPro" id="IPR001594">
    <property type="entry name" value="Palmitoyltrfase_DHHC"/>
</dbReference>
<evidence type="ECO:0000256" key="11">
    <source>
        <dbReference type="SAM" id="MobiDB-lite"/>
    </source>
</evidence>
<evidence type="ECO:0000313" key="14">
    <source>
        <dbReference type="Proteomes" id="UP000818624"/>
    </source>
</evidence>
<dbReference type="Proteomes" id="UP000818624">
    <property type="component" value="Chromosome 1"/>
</dbReference>
<keyword evidence="5 10" id="KW-0472">Membrane</keyword>
<keyword evidence="4 10" id="KW-1133">Transmembrane helix</keyword>
<evidence type="ECO:0000256" key="5">
    <source>
        <dbReference type="ARBA" id="ARBA00023136"/>
    </source>
</evidence>
<comment type="subcellular location">
    <subcellularLocation>
        <location evidence="1">Membrane</location>
        <topology evidence="1">Multi-pass membrane protein</topology>
    </subcellularLocation>
</comment>
<dbReference type="EC" id="2.3.1.225" evidence="10"/>
<evidence type="ECO:0000256" key="4">
    <source>
        <dbReference type="ARBA" id="ARBA00022989"/>
    </source>
</evidence>
<comment type="similarity">
    <text evidence="10">Belongs to the DHHC palmitoyltransferase family.</text>
</comment>
<evidence type="ECO:0000256" key="3">
    <source>
        <dbReference type="ARBA" id="ARBA00022692"/>
    </source>
</evidence>
<evidence type="ECO:0000256" key="8">
    <source>
        <dbReference type="ARBA" id="ARBA00023315"/>
    </source>
</evidence>
<proteinExistence type="inferred from homology"/>
<organism evidence="13 14">
    <name type="scientific">Malassezia furfur</name>
    <name type="common">Pityriasis versicolor infection agent</name>
    <name type="synonym">Pityrosporum furfur</name>
    <dbReference type="NCBI Taxonomy" id="55194"/>
    <lineage>
        <taxon>Eukaryota</taxon>
        <taxon>Fungi</taxon>
        <taxon>Dikarya</taxon>
        <taxon>Basidiomycota</taxon>
        <taxon>Ustilaginomycotina</taxon>
        <taxon>Malasseziomycetes</taxon>
        <taxon>Malasseziales</taxon>
        <taxon>Malasseziaceae</taxon>
        <taxon>Malassezia</taxon>
    </lineage>
</organism>